<name>A0A6P7MUJ1_BETSP</name>
<dbReference type="KEGG" id="bspl:114857875"/>
<dbReference type="GO" id="GO:0070187">
    <property type="term" value="C:shelterin complex"/>
    <property type="evidence" value="ECO:0007669"/>
    <property type="project" value="InterPro"/>
</dbReference>
<sequence length="690" mass="77074">MHRRCSGRGPERFHPTESVERHHHDHRGPMEARGPRTDGRPQLLARIIEHVWTHRMLDLQEVLDPAYWPDTDSQPTSLTDSLRLRVASAQVFSIVKNRDVEHFDRVMRFVEATYRLLPGLVTPLKHMKIIFGLKTMVIMWMLRTGRGTLDTVCKIITYFPSKLPQYQDQCNQLDMFLMRKNHLDFKTLAQSLAVDKEKRNDYMKKHMDEQYGEHYAQKLEDRLLQYLHKLEAVLKGDTYVDKILRKSSPATEEDKQLLELVTCDSIAIATTLKKLLHCDFPFCRISQPSGNGGAEMESSQPSSCLYSLKVGLKPRRGEAAHDVATDSTGVSGHHQGVSAGDGVRKVEENSRNKGSEELCERRGEPAASPHFCSRHQRWVSSILHQCPDECSEELLLQANLSWSPPLFHSSSSSSSSQDLTPSNLISSPPDRPPPSQSEQRGAGSGSAGSTSQKAPVPQPSPKDVAPLLSGSTRPSSDHLMVPSDENTPTCSHPHVSPDKDSLINPPESVHLPNLTSRQPLSRLSRKYRQSCTNTRHLEAPRGFIPNPVPQNSTSPHPETHSSRSAPVQMRPHSCGTNTDHLSLRCDSKVSTAATTWSLPSQAELLPSTWLQSYVAVTRLSSSCCYRSTEGRCYAPCDPGGRAEEDDDSESSFDPNTLYSSQSSSSDSDVADDDPEYKPRIKKKRRLLKCA</sequence>
<organism evidence="3 4">
    <name type="scientific">Betta splendens</name>
    <name type="common">Siamese fighting fish</name>
    <dbReference type="NCBI Taxonomy" id="158456"/>
    <lineage>
        <taxon>Eukaryota</taxon>
        <taxon>Metazoa</taxon>
        <taxon>Chordata</taxon>
        <taxon>Craniata</taxon>
        <taxon>Vertebrata</taxon>
        <taxon>Euteleostomi</taxon>
        <taxon>Actinopterygii</taxon>
        <taxon>Neopterygii</taxon>
        <taxon>Teleostei</taxon>
        <taxon>Neoteleostei</taxon>
        <taxon>Acanthomorphata</taxon>
        <taxon>Anabantaria</taxon>
        <taxon>Anabantiformes</taxon>
        <taxon>Anabantoidei</taxon>
        <taxon>Osphronemidae</taxon>
        <taxon>Betta</taxon>
    </lineage>
</organism>
<dbReference type="PANTHER" id="PTHR15512:SF0">
    <property type="entry name" value="TERF1-INTERACTING NUCLEAR FACTOR 2"/>
    <property type="match status" value="1"/>
</dbReference>
<dbReference type="GO" id="GO:0042162">
    <property type="term" value="F:telomeric DNA binding"/>
    <property type="evidence" value="ECO:0007669"/>
    <property type="project" value="TreeGrafter"/>
</dbReference>
<dbReference type="Pfam" id="PF14973">
    <property type="entry name" value="TINF2_N"/>
    <property type="match status" value="1"/>
</dbReference>
<proteinExistence type="predicted"/>
<feature type="compositionally biased region" description="Basic and acidic residues" evidence="1">
    <location>
        <begin position="9"/>
        <end position="38"/>
    </location>
</feature>
<feature type="region of interest" description="Disordered" evidence="1">
    <location>
        <begin position="635"/>
        <end position="679"/>
    </location>
</feature>
<feature type="compositionally biased region" description="Basic and acidic residues" evidence="1">
    <location>
        <begin position="342"/>
        <end position="364"/>
    </location>
</feature>
<evidence type="ECO:0000313" key="4">
    <source>
        <dbReference type="RefSeq" id="XP_029010612.1"/>
    </source>
</evidence>
<dbReference type="InterPro" id="IPR029400">
    <property type="entry name" value="TINF2_N"/>
</dbReference>
<dbReference type="RefSeq" id="XP_029010612.1">
    <property type="nucleotide sequence ID" value="XM_029154779.3"/>
</dbReference>
<dbReference type="AlphaFoldDB" id="A0A6P7MUJ1"/>
<evidence type="ECO:0000259" key="2">
    <source>
        <dbReference type="Pfam" id="PF14973"/>
    </source>
</evidence>
<keyword evidence="3" id="KW-1185">Reference proteome</keyword>
<dbReference type="GO" id="GO:0016233">
    <property type="term" value="P:telomere capping"/>
    <property type="evidence" value="ECO:0007669"/>
    <property type="project" value="InterPro"/>
</dbReference>
<feature type="region of interest" description="Disordered" evidence="1">
    <location>
        <begin position="325"/>
        <end position="370"/>
    </location>
</feature>
<dbReference type="CDD" id="cd11657">
    <property type="entry name" value="TIN2_N"/>
    <property type="match status" value="1"/>
</dbReference>
<gene>
    <name evidence="4" type="primary">LOC114857875</name>
</gene>
<dbReference type="Proteomes" id="UP000515150">
    <property type="component" value="Chromosome 6"/>
</dbReference>
<accession>A0A6P7MUJ1</accession>
<dbReference type="GeneID" id="114857875"/>
<dbReference type="OrthoDB" id="8667810at2759"/>
<dbReference type="PANTHER" id="PTHR15512">
    <property type="entry name" value="TERF1-INTERACTING NUCLEAR FACTOR 2"/>
    <property type="match status" value="1"/>
</dbReference>
<evidence type="ECO:0000256" key="1">
    <source>
        <dbReference type="SAM" id="MobiDB-lite"/>
    </source>
</evidence>
<evidence type="ECO:0000313" key="3">
    <source>
        <dbReference type="Proteomes" id="UP000515150"/>
    </source>
</evidence>
<protein>
    <submittedName>
        <fullName evidence="4">Uncharacterized protein LOC114857875</fullName>
    </submittedName>
</protein>
<feature type="region of interest" description="Disordered" evidence="1">
    <location>
        <begin position="405"/>
        <end position="578"/>
    </location>
</feature>
<feature type="region of interest" description="Disordered" evidence="1">
    <location>
        <begin position="1"/>
        <end position="38"/>
    </location>
</feature>
<dbReference type="InParanoid" id="A0A6P7MUJ1"/>
<feature type="domain" description="TERF1-interacting nuclear factor 2 N-terminal" evidence="2">
    <location>
        <begin position="94"/>
        <end position="234"/>
    </location>
</feature>
<feature type="compositionally biased region" description="Low complexity" evidence="1">
    <location>
        <begin position="436"/>
        <end position="454"/>
    </location>
</feature>
<dbReference type="InterPro" id="IPR039098">
    <property type="entry name" value="TINF2"/>
</dbReference>
<dbReference type="GO" id="GO:1904356">
    <property type="term" value="P:regulation of telomere maintenance via telomere lengthening"/>
    <property type="evidence" value="ECO:0007669"/>
    <property type="project" value="TreeGrafter"/>
</dbReference>
<reference evidence="4" key="1">
    <citation type="submission" date="2025-08" db="UniProtKB">
        <authorList>
            <consortium name="RefSeq"/>
        </authorList>
    </citation>
    <scope>IDENTIFICATION</scope>
</reference>